<reference evidence="2" key="1">
    <citation type="submission" date="2018-01" db="EMBL/GenBank/DDBJ databases">
        <authorList>
            <person name="Peeters C."/>
        </authorList>
    </citation>
    <scope>NUCLEOTIDE SEQUENCE [LARGE SCALE GENOMIC DNA]</scope>
</reference>
<evidence type="ECO:0000313" key="1">
    <source>
        <dbReference type="EMBL" id="SPB16080.1"/>
    </source>
</evidence>
<protein>
    <submittedName>
        <fullName evidence="1">Uncharacterized protein</fullName>
    </submittedName>
</protein>
<dbReference type="AlphaFoldDB" id="A0A2U3I7C4"/>
<name>A0A2U3I7C4_9BURK</name>
<dbReference type="RefSeq" id="WP_106855674.1">
    <property type="nucleotide sequence ID" value="NZ_OGTP01000010.1"/>
</dbReference>
<evidence type="ECO:0000313" key="2">
    <source>
        <dbReference type="Proteomes" id="UP000238169"/>
    </source>
</evidence>
<proteinExistence type="predicted"/>
<organism evidence="1 2">
    <name type="scientific">Caballeronia novacaledonica</name>
    <dbReference type="NCBI Taxonomy" id="1544861"/>
    <lineage>
        <taxon>Bacteria</taxon>
        <taxon>Pseudomonadati</taxon>
        <taxon>Pseudomonadota</taxon>
        <taxon>Betaproteobacteria</taxon>
        <taxon>Burkholderiales</taxon>
        <taxon>Burkholderiaceae</taxon>
        <taxon>Caballeronia</taxon>
    </lineage>
</organism>
<accession>A0A2U3I7C4</accession>
<keyword evidence="2" id="KW-1185">Reference proteome</keyword>
<dbReference type="Proteomes" id="UP000238169">
    <property type="component" value="Unassembled WGS sequence"/>
</dbReference>
<gene>
    <name evidence="1" type="ORF">NOV72_03280</name>
</gene>
<sequence length="167" mass="19060">MTRRPKPRSDTLENEVRLVLRELRDQKFIDTYPDGSEFGQDLLGATEFLLPLEKPRVVPLNEMRVIVQAIKKDDRADDILAATLTRTTAHEALYLTQKAQRLAPLARGHISPLEHAAILRANVELRRTHPGIGKMKRAMMLSERFGREADTIRKLLPSQPRGRPPKK</sequence>
<dbReference type="EMBL" id="OGTP01000010">
    <property type="protein sequence ID" value="SPB16080.1"/>
    <property type="molecule type" value="Genomic_DNA"/>
</dbReference>